<keyword evidence="3" id="KW-1185">Reference proteome</keyword>
<feature type="compositionally biased region" description="Polar residues" evidence="1">
    <location>
        <begin position="68"/>
        <end position="81"/>
    </location>
</feature>
<name>A0AAV4DBS8_9GAST</name>
<accession>A0AAV4DBS8</accession>
<dbReference type="AlphaFoldDB" id="A0AAV4DBS8"/>
<protein>
    <submittedName>
        <fullName evidence="2">Uncharacterized protein</fullName>
    </submittedName>
</protein>
<evidence type="ECO:0000256" key="1">
    <source>
        <dbReference type="SAM" id="MobiDB-lite"/>
    </source>
</evidence>
<reference evidence="2 3" key="1">
    <citation type="journal article" date="2021" name="Elife">
        <title>Chloroplast acquisition without the gene transfer in kleptoplastic sea slugs, Plakobranchus ocellatus.</title>
        <authorList>
            <person name="Maeda T."/>
            <person name="Takahashi S."/>
            <person name="Yoshida T."/>
            <person name="Shimamura S."/>
            <person name="Takaki Y."/>
            <person name="Nagai Y."/>
            <person name="Toyoda A."/>
            <person name="Suzuki Y."/>
            <person name="Arimoto A."/>
            <person name="Ishii H."/>
            <person name="Satoh N."/>
            <person name="Nishiyama T."/>
            <person name="Hasebe M."/>
            <person name="Maruyama T."/>
            <person name="Minagawa J."/>
            <person name="Obokata J."/>
            <person name="Shigenobu S."/>
        </authorList>
    </citation>
    <scope>NUCLEOTIDE SEQUENCE [LARGE SCALE GENOMIC DNA]</scope>
</reference>
<dbReference type="Proteomes" id="UP000735302">
    <property type="component" value="Unassembled WGS sequence"/>
</dbReference>
<gene>
    <name evidence="2" type="ORF">PoB_006800300</name>
</gene>
<dbReference type="EMBL" id="BLXT01007695">
    <property type="protein sequence ID" value="GFO41498.1"/>
    <property type="molecule type" value="Genomic_DNA"/>
</dbReference>
<evidence type="ECO:0000313" key="3">
    <source>
        <dbReference type="Proteomes" id="UP000735302"/>
    </source>
</evidence>
<organism evidence="2 3">
    <name type="scientific">Plakobranchus ocellatus</name>
    <dbReference type="NCBI Taxonomy" id="259542"/>
    <lineage>
        <taxon>Eukaryota</taxon>
        <taxon>Metazoa</taxon>
        <taxon>Spiralia</taxon>
        <taxon>Lophotrochozoa</taxon>
        <taxon>Mollusca</taxon>
        <taxon>Gastropoda</taxon>
        <taxon>Heterobranchia</taxon>
        <taxon>Euthyneura</taxon>
        <taxon>Panpulmonata</taxon>
        <taxon>Sacoglossa</taxon>
        <taxon>Placobranchoidea</taxon>
        <taxon>Plakobranchidae</taxon>
        <taxon>Plakobranchus</taxon>
    </lineage>
</organism>
<sequence length="119" mass="13460">MATPFPGDELCYNLPRGSIEFELVIKELWTEQNLTTECLDDQNQTDVVHAEATTTTVRPAKPSRALRRSNTTVGSQLRSLTRTQSFSPINRRVFHRRTDSFTVNSKGGLSFCNLRDIAE</sequence>
<proteinExistence type="predicted"/>
<comment type="caution">
    <text evidence="2">The sequence shown here is derived from an EMBL/GenBank/DDBJ whole genome shotgun (WGS) entry which is preliminary data.</text>
</comment>
<evidence type="ECO:0000313" key="2">
    <source>
        <dbReference type="EMBL" id="GFO41498.1"/>
    </source>
</evidence>
<feature type="region of interest" description="Disordered" evidence="1">
    <location>
        <begin position="51"/>
        <end position="81"/>
    </location>
</feature>